<gene>
    <name evidence="3" type="ORF">MSAN_01080900</name>
</gene>
<reference evidence="3" key="1">
    <citation type="submission" date="2020-05" db="EMBL/GenBank/DDBJ databases">
        <title>Mycena genomes resolve the evolution of fungal bioluminescence.</title>
        <authorList>
            <person name="Tsai I.J."/>
        </authorList>
    </citation>
    <scope>NUCLEOTIDE SEQUENCE</scope>
    <source>
        <strain evidence="3">160909Yilan</strain>
    </source>
</reference>
<dbReference type="PANTHER" id="PTHR10039:SF17">
    <property type="entry name" value="FUNGAL STAND N-TERMINAL GOODBYE DOMAIN-CONTAINING PROTEIN-RELATED"/>
    <property type="match status" value="1"/>
</dbReference>
<dbReference type="Pfam" id="PF24883">
    <property type="entry name" value="NPHP3_N"/>
    <property type="match status" value="1"/>
</dbReference>
<protein>
    <submittedName>
        <fullName evidence="3">Putative nwd2 protein</fullName>
    </submittedName>
</protein>
<feature type="domain" description="Nephrocystin 3-like N-terminal" evidence="2">
    <location>
        <begin position="4"/>
        <end position="129"/>
    </location>
</feature>
<comment type="caution">
    <text evidence="3">The sequence shown here is derived from an EMBL/GenBank/DDBJ whole genome shotgun (WGS) entry which is preliminary data.</text>
</comment>
<proteinExistence type="predicted"/>
<organism evidence="3 4">
    <name type="scientific">Mycena sanguinolenta</name>
    <dbReference type="NCBI Taxonomy" id="230812"/>
    <lineage>
        <taxon>Eukaryota</taxon>
        <taxon>Fungi</taxon>
        <taxon>Dikarya</taxon>
        <taxon>Basidiomycota</taxon>
        <taxon>Agaricomycotina</taxon>
        <taxon>Agaricomycetes</taxon>
        <taxon>Agaricomycetidae</taxon>
        <taxon>Agaricales</taxon>
        <taxon>Marasmiineae</taxon>
        <taxon>Mycenaceae</taxon>
        <taxon>Mycena</taxon>
    </lineage>
</organism>
<dbReference type="EMBL" id="JACAZH010000007">
    <property type="protein sequence ID" value="KAF7364214.1"/>
    <property type="molecule type" value="Genomic_DNA"/>
</dbReference>
<accession>A0A8H6YS83</accession>
<keyword evidence="4" id="KW-1185">Reference proteome</keyword>
<dbReference type="InterPro" id="IPR056884">
    <property type="entry name" value="NPHP3-like_N"/>
</dbReference>
<dbReference type="AlphaFoldDB" id="A0A8H6YS83"/>
<dbReference type="OrthoDB" id="3027122at2759"/>
<evidence type="ECO:0000256" key="1">
    <source>
        <dbReference type="ARBA" id="ARBA00022737"/>
    </source>
</evidence>
<evidence type="ECO:0000313" key="3">
    <source>
        <dbReference type="EMBL" id="KAF7364214.1"/>
    </source>
</evidence>
<dbReference type="Proteomes" id="UP000623467">
    <property type="component" value="Unassembled WGS sequence"/>
</dbReference>
<sequence>MQNLAGQLQDAGRLGASFFFKRGHTTRGNAKALFSTIAYQLAISVPWLREPISQIVENDPSVVARSIDIQMRKLISEPCSPYKDRYPLAIIIDGLDECEGHDIQENILRILRSSSSDYTIPFRFFVASRPEPHIHEMFDSSFYSDHHCSVNVEQSFDAVNKYLCDEFARIHREHSTMAMVSSPWPAEDVVKKLVQKSSGHFIYASTIIKFIDDKNYHPTQRLAVVQCGNSTGPQSAFDLLDQLYVTILNSAPRQSELVPILVAIVNFEVSPEEIDQLFRLAEGDTRLRLRGLHSLLIVPSNKTDRISSHHASFLDFLDNPGRSGTFCVGTLNHRIDLARCVLETYVVPHEDTNGFWSRFLNFDLMPFINSLPPSAAVAELLPLIGTMDPGCVFASTPSDVPRSMLEWLKKIPSALPDLLKLWEDYECMASFEATILWKSPIHPSVKRILACSPEFRHIFVSLVVFQQCGYCKLLKLRDRLDLTWTEMRTFICGLSSNVASDEHGLSASAVRTAFRGAALQCIRKMVKNQLDIGGRVYSGASRDAAWESFGKRQIDDHHTEEETYKRVVHRREQSVSVIAIGYFY</sequence>
<keyword evidence="1" id="KW-0677">Repeat</keyword>
<dbReference type="PANTHER" id="PTHR10039">
    <property type="entry name" value="AMELOGENIN"/>
    <property type="match status" value="1"/>
</dbReference>
<name>A0A8H6YS83_9AGAR</name>
<evidence type="ECO:0000313" key="4">
    <source>
        <dbReference type="Proteomes" id="UP000623467"/>
    </source>
</evidence>
<evidence type="ECO:0000259" key="2">
    <source>
        <dbReference type="Pfam" id="PF24883"/>
    </source>
</evidence>